<gene>
    <name evidence="3" type="ORF">INT43_005498</name>
</gene>
<dbReference type="GO" id="GO:0010508">
    <property type="term" value="P:positive regulation of autophagy"/>
    <property type="evidence" value="ECO:0007669"/>
    <property type="project" value="TreeGrafter"/>
</dbReference>
<evidence type="ECO:0000256" key="2">
    <source>
        <dbReference type="SAM" id="MobiDB-lite"/>
    </source>
</evidence>
<evidence type="ECO:0000256" key="1">
    <source>
        <dbReference type="ARBA" id="ARBA00008433"/>
    </source>
</evidence>
<comment type="caution">
    <text evidence="3">The sequence shown here is derived from an EMBL/GenBank/DDBJ whole genome shotgun (WGS) entry which is preliminary data.</text>
</comment>
<accession>A0A8H7PLC2</accession>
<proteinExistence type="inferred from homology"/>
<reference evidence="3" key="1">
    <citation type="submission" date="2020-12" db="EMBL/GenBank/DDBJ databases">
        <title>Metabolic potential, ecology and presence of endohyphal bacteria is reflected in genomic diversity of Mucoromycotina.</title>
        <authorList>
            <person name="Muszewska A."/>
            <person name="Okrasinska A."/>
            <person name="Steczkiewicz K."/>
            <person name="Drgas O."/>
            <person name="Orlowska M."/>
            <person name="Perlinska-Lenart U."/>
            <person name="Aleksandrzak-Piekarczyk T."/>
            <person name="Szatraj K."/>
            <person name="Zielenkiewicz U."/>
            <person name="Pilsyk S."/>
            <person name="Malc E."/>
            <person name="Mieczkowski P."/>
            <person name="Kruszewska J.S."/>
            <person name="Biernat P."/>
            <person name="Pawlowska J."/>
        </authorList>
    </citation>
    <scope>NUCLEOTIDE SEQUENCE</scope>
    <source>
        <strain evidence="3">WA0000067209</strain>
    </source>
</reference>
<evidence type="ECO:0000313" key="4">
    <source>
        <dbReference type="Proteomes" id="UP000654370"/>
    </source>
</evidence>
<dbReference type="InterPro" id="IPR009348">
    <property type="entry name" value="NPR2-like"/>
</dbReference>
<dbReference type="GO" id="GO:0005096">
    <property type="term" value="F:GTPase activator activity"/>
    <property type="evidence" value="ECO:0007669"/>
    <property type="project" value="TreeGrafter"/>
</dbReference>
<feature type="region of interest" description="Disordered" evidence="2">
    <location>
        <begin position="427"/>
        <end position="469"/>
    </location>
</feature>
<comment type="similarity">
    <text evidence="1">Belongs to the NPR2 family.</text>
</comment>
<evidence type="ECO:0000313" key="3">
    <source>
        <dbReference type="EMBL" id="KAG2176264.1"/>
    </source>
</evidence>
<keyword evidence="4" id="KW-1185">Reference proteome</keyword>
<dbReference type="EMBL" id="JAEPQZ010000010">
    <property type="protein sequence ID" value="KAG2176264.1"/>
    <property type="molecule type" value="Genomic_DNA"/>
</dbReference>
<name>A0A8H7PLC2_MORIS</name>
<dbReference type="Pfam" id="PF06218">
    <property type="entry name" value="NPR2"/>
    <property type="match status" value="2"/>
</dbReference>
<evidence type="ECO:0008006" key="5">
    <source>
        <dbReference type="Google" id="ProtNLM"/>
    </source>
</evidence>
<organism evidence="3 4">
    <name type="scientific">Mortierella isabellina</name>
    <name type="common">Filamentous fungus</name>
    <name type="synonym">Umbelopsis isabellina</name>
    <dbReference type="NCBI Taxonomy" id="91625"/>
    <lineage>
        <taxon>Eukaryota</taxon>
        <taxon>Fungi</taxon>
        <taxon>Fungi incertae sedis</taxon>
        <taxon>Mucoromycota</taxon>
        <taxon>Mucoromycotina</taxon>
        <taxon>Umbelopsidomycetes</taxon>
        <taxon>Umbelopsidales</taxon>
        <taxon>Umbelopsidaceae</taxon>
        <taxon>Umbelopsis</taxon>
    </lineage>
</organism>
<sequence length="481" mass="54546">MESQGFPRIHSIFFVVFDNEKGPVVLHQVPEGTIVPHSPEANPSSSHPENDALFCTKPIIDFDAISEYIITKEQLNGRLVTICNNNYKVMGVPVRIKDHIRYIRNEYRFNLCFVFERDAETSSYEPIVQKIATVLEVLERECDFLTSEKTLPGAVTIQNVIEQMLEDLNSYCECQIPINASNTINLKLFPTYPNPTTVQNYHVPVCTVDLASMMSINWDITICKVIKHINGISSVRRIADKADVKIEWARQSIEHLLYYGCIILIDIYQFSNVYSIKPEVMQLLDEKSGLQEECIDYVTLPNHPAPSVQQLFKLYCGLQHGVTLRKLIDGNKDRVANIDLRRMVTFGVIKGLIYRVYKYPILFNLSTATAISPGNAPIKIIIQNTGNAIHPQLIPFLDGHHHYDEICTELRCSPKELDEQLGYNPDTLIKSNDETNPDATADVKPAGPAVDDNVNSTSLDSRELKRDSSNPDSWVVEFIFR</sequence>
<dbReference type="AlphaFoldDB" id="A0A8H7PLC2"/>
<dbReference type="Proteomes" id="UP000654370">
    <property type="component" value="Unassembled WGS sequence"/>
</dbReference>
<feature type="compositionally biased region" description="Basic and acidic residues" evidence="2">
    <location>
        <begin position="460"/>
        <end position="469"/>
    </location>
</feature>
<dbReference type="GO" id="GO:1904262">
    <property type="term" value="P:negative regulation of TORC1 signaling"/>
    <property type="evidence" value="ECO:0007669"/>
    <property type="project" value="TreeGrafter"/>
</dbReference>
<dbReference type="GO" id="GO:1990130">
    <property type="term" value="C:GATOR1 complex"/>
    <property type="evidence" value="ECO:0007669"/>
    <property type="project" value="TreeGrafter"/>
</dbReference>
<dbReference type="OrthoDB" id="338854at2759"/>
<dbReference type="PANTHER" id="PTHR12991">
    <property type="entry name" value="NITROGEN PERMEASE REGULATOR 2/TUMOR SUPPRESSOR CANDIDATE 4"/>
    <property type="match status" value="1"/>
</dbReference>
<dbReference type="GO" id="GO:0005774">
    <property type="term" value="C:vacuolar membrane"/>
    <property type="evidence" value="ECO:0007669"/>
    <property type="project" value="TreeGrafter"/>
</dbReference>
<dbReference type="PANTHER" id="PTHR12991:SF10">
    <property type="entry name" value="GATOR COMPLEX PROTEIN NPRL2"/>
    <property type="match status" value="1"/>
</dbReference>
<protein>
    <recommendedName>
        <fullName evidence="5">Nitrogen permease regulator 2</fullName>
    </recommendedName>
</protein>